<evidence type="ECO:0008006" key="6">
    <source>
        <dbReference type="Google" id="ProtNLM"/>
    </source>
</evidence>
<evidence type="ECO:0000256" key="3">
    <source>
        <dbReference type="ARBA" id="ARBA00023128"/>
    </source>
</evidence>
<dbReference type="InterPro" id="IPR024621">
    <property type="entry name" value="Mba1"/>
</dbReference>
<comment type="subcellular location">
    <subcellularLocation>
        <location evidence="1">Mitochondrion</location>
    </subcellularLocation>
</comment>
<dbReference type="GO" id="GO:0005743">
    <property type="term" value="C:mitochondrial inner membrane"/>
    <property type="evidence" value="ECO:0007669"/>
    <property type="project" value="InterPro"/>
</dbReference>
<gene>
    <name evidence="4" type="ORF">LAESUDRAFT_664429</name>
</gene>
<dbReference type="InParanoid" id="A0A165BL01"/>
<dbReference type="AlphaFoldDB" id="A0A165BL01"/>
<dbReference type="STRING" id="1314785.A0A165BL01"/>
<dbReference type="PANTHER" id="PTHR28554">
    <property type="entry name" value="39S RIBOSOMAL PROTEIN L45, MITOCHONDRIAL"/>
    <property type="match status" value="1"/>
</dbReference>
<evidence type="ECO:0000313" key="4">
    <source>
        <dbReference type="EMBL" id="KZT01246.1"/>
    </source>
</evidence>
<sequence length="302" mass="35224">MSSLVSHRCSSFALRSLPARSSSLQRPLLSGLLLNQRRCYALRIGKRQQKKDRTEEENVHDIETMKYMASRLPADIYGSYAKLLDLHIPSLKSPKEDAKISDHIYATLKTMRNWFRNAQSMAQMASYKGFIERKRPWNPQIFCAQSTRDSAWIAPIRQAALDTYVKLNEAVANRDEKTIKRLAVDEMEKDYLRLARSQDPSRVYVWKFHGERSPCRVLSIRSRHGHFGTTPNKLSPLVVQVLVKFDTLQSVEGYSKKGTLLYKQDPKPVVEYLVLQKRMWYDTPWVVRNRFYKELDSTFEDV</sequence>
<dbReference type="InterPro" id="IPR051975">
    <property type="entry name" value="mtLSU_mL45"/>
</dbReference>
<dbReference type="Proteomes" id="UP000076871">
    <property type="component" value="Unassembled WGS sequence"/>
</dbReference>
<reference evidence="4 5" key="1">
    <citation type="journal article" date="2016" name="Mol. Biol. Evol.">
        <title>Comparative Genomics of Early-Diverging Mushroom-Forming Fungi Provides Insights into the Origins of Lignocellulose Decay Capabilities.</title>
        <authorList>
            <person name="Nagy L.G."/>
            <person name="Riley R."/>
            <person name="Tritt A."/>
            <person name="Adam C."/>
            <person name="Daum C."/>
            <person name="Floudas D."/>
            <person name="Sun H."/>
            <person name="Yadav J.S."/>
            <person name="Pangilinan J."/>
            <person name="Larsson K.H."/>
            <person name="Matsuura K."/>
            <person name="Barry K."/>
            <person name="Labutti K."/>
            <person name="Kuo R."/>
            <person name="Ohm R.A."/>
            <person name="Bhattacharya S.S."/>
            <person name="Shirouzu T."/>
            <person name="Yoshinaga Y."/>
            <person name="Martin F.M."/>
            <person name="Grigoriev I.V."/>
            <person name="Hibbett D.S."/>
        </authorList>
    </citation>
    <scope>NUCLEOTIDE SEQUENCE [LARGE SCALE GENOMIC DNA]</scope>
    <source>
        <strain evidence="4 5">93-53</strain>
    </source>
</reference>
<dbReference type="Gene3D" id="3.10.450.240">
    <property type="match status" value="1"/>
</dbReference>
<dbReference type="GeneID" id="63822155"/>
<evidence type="ECO:0000256" key="2">
    <source>
        <dbReference type="ARBA" id="ARBA00022946"/>
    </source>
</evidence>
<dbReference type="OrthoDB" id="19619at2759"/>
<accession>A0A165BL01</accession>
<protein>
    <recommendedName>
        <fullName evidence="6">Tim44-like domain-containing protein</fullName>
    </recommendedName>
</protein>
<dbReference type="EMBL" id="KV427668">
    <property type="protein sequence ID" value="KZT01246.1"/>
    <property type="molecule type" value="Genomic_DNA"/>
</dbReference>
<evidence type="ECO:0000313" key="5">
    <source>
        <dbReference type="Proteomes" id="UP000076871"/>
    </source>
</evidence>
<organism evidence="4 5">
    <name type="scientific">Laetiporus sulphureus 93-53</name>
    <dbReference type="NCBI Taxonomy" id="1314785"/>
    <lineage>
        <taxon>Eukaryota</taxon>
        <taxon>Fungi</taxon>
        <taxon>Dikarya</taxon>
        <taxon>Basidiomycota</taxon>
        <taxon>Agaricomycotina</taxon>
        <taxon>Agaricomycetes</taxon>
        <taxon>Polyporales</taxon>
        <taxon>Laetiporus</taxon>
    </lineage>
</organism>
<dbReference type="GO" id="GO:0032979">
    <property type="term" value="P:protein insertion into mitochondrial inner membrane from matrix"/>
    <property type="evidence" value="ECO:0007669"/>
    <property type="project" value="InterPro"/>
</dbReference>
<keyword evidence="3" id="KW-0496">Mitochondrion</keyword>
<evidence type="ECO:0000256" key="1">
    <source>
        <dbReference type="ARBA" id="ARBA00004173"/>
    </source>
</evidence>
<keyword evidence="2" id="KW-0809">Transit peptide</keyword>
<proteinExistence type="predicted"/>
<dbReference type="Pfam" id="PF07961">
    <property type="entry name" value="MBA1"/>
    <property type="match status" value="1"/>
</dbReference>
<dbReference type="RefSeq" id="XP_040758986.1">
    <property type="nucleotide sequence ID" value="XM_040905125.1"/>
</dbReference>
<dbReference type="PANTHER" id="PTHR28554:SF1">
    <property type="entry name" value="LARGE RIBOSOMAL SUBUNIT PROTEIN ML45"/>
    <property type="match status" value="1"/>
</dbReference>
<keyword evidence="5" id="KW-1185">Reference proteome</keyword>
<name>A0A165BL01_9APHY</name>